<keyword evidence="1" id="KW-0614">Plasmid</keyword>
<dbReference type="RefSeq" id="WP_180727274.1">
    <property type="nucleotide sequence ID" value="NZ_AP023177.1"/>
</dbReference>
<dbReference type="AlphaFoldDB" id="A0A7I8C1Z8"/>
<proteinExistence type="predicted"/>
<protein>
    <submittedName>
        <fullName evidence="1">Uncharacterized protein</fullName>
    </submittedName>
</protein>
<geneLocation type="plasmid" evidence="1 2">
    <name>PPGU16_p2</name>
</geneLocation>
<gene>
    <name evidence="1" type="ORF">PPGU16_81290</name>
</gene>
<evidence type="ECO:0000313" key="1">
    <source>
        <dbReference type="EMBL" id="BCF95062.1"/>
    </source>
</evidence>
<evidence type="ECO:0000313" key="2">
    <source>
        <dbReference type="Proteomes" id="UP000510888"/>
    </source>
</evidence>
<organism evidence="1 2">
    <name type="scientific">Paraburkholderia largidicola</name>
    <dbReference type="NCBI Taxonomy" id="3014751"/>
    <lineage>
        <taxon>Bacteria</taxon>
        <taxon>Pseudomonadati</taxon>
        <taxon>Pseudomonadota</taxon>
        <taxon>Betaproteobacteria</taxon>
        <taxon>Burkholderiales</taxon>
        <taxon>Burkholderiaceae</taxon>
        <taxon>Paraburkholderia</taxon>
    </lineage>
</organism>
<reference evidence="1 2" key="1">
    <citation type="journal article" date="2020" name="Genes (Basel)">
        <title>Genomic Comparison of Insect Gut Symbionts from Divergent Burkholderia Subclades.</title>
        <authorList>
            <person name="Takeshita K."/>
            <person name="Kikuchi Y."/>
        </authorList>
    </citation>
    <scope>NUCLEOTIDE SEQUENCE [LARGE SCALE GENOMIC DNA]</scope>
    <source>
        <strain evidence="1 2">PGU16</strain>
        <plasmid evidence="1 2">PPGU16_p2</plasmid>
    </source>
</reference>
<dbReference type="KEGG" id="plad:PPGU16_81290"/>
<dbReference type="EMBL" id="AP023177">
    <property type="protein sequence ID" value="BCF95062.1"/>
    <property type="molecule type" value="Genomic_DNA"/>
</dbReference>
<keyword evidence="2" id="KW-1185">Reference proteome</keyword>
<sequence length="78" mass="8248">MTKSNRAGPELRFSWERASAPADAILHGVEAGAFEVARDGEARALMIALDRDDPAALDAPFLGLKFGLGDAAIDHSAR</sequence>
<accession>A0A7I8C1Z8</accession>
<dbReference type="Proteomes" id="UP000510888">
    <property type="component" value="Plasmid PPGU16_p2"/>
</dbReference>
<name>A0A7I8C1Z8_9BURK</name>